<proteinExistence type="predicted"/>
<sequence length="580" mass="60633">MSQPPQPPNQPPGGFGAPQEPSPGGFGAPQQPHVPPAAPHTPPTPPPAPPGAPTPPPAWGGAGGYAQHPTQPNPYAQQPQYGYPPAGQPPYGPPGSGGPGGPGGPGGGQGGQRKKRTAIIVGATVAVVLAAGGGVWAVVGGDDGDKEPKAQQSTEPREKESTEPTKAPEESATPEEEELDPNEIRQDGEAKVLFQAPAPKVTRSGEDVPGFWVLDDYVVKAVQTKIVAYDNSGAEKWSVPLPKTVCAAPTTANDDGKVVVAYEGRKKDECSQLALIDLKAGKKLWDKPAPEGGMFGGGYNSLGMAQSGDAVGLSWFGGSALVSVKDGNPLPVQELTAACSVKGWAGGKALLRAYSCNDGTAKLQKVDPATGKVAWTYPVRKGYEVAKIYSTSPVVVHLVNKDRKSGGLIAVREGGKERSALDLGGQNYQPDCGLSIFGSSMGSCQGVVASDDTFFLPTALGKSSSSGLTTEIHAFDLNTGKKKWESKTDGRMMSPLRMDGKNLIAYQQPTYDKAGTIVSISPSGGKPQKTVLQLPAATREAENGFYRTRRVFDERGRFYLASERLTGDEEKEKLIMAFGP</sequence>
<evidence type="ECO:0000313" key="5">
    <source>
        <dbReference type="Proteomes" id="UP000509303"/>
    </source>
</evidence>
<dbReference type="SUPFAM" id="SSF50998">
    <property type="entry name" value="Quinoprotein alcohol dehydrogenase-like"/>
    <property type="match status" value="1"/>
</dbReference>
<dbReference type="Pfam" id="PF13360">
    <property type="entry name" value="PQQ_2"/>
    <property type="match status" value="1"/>
</dbReference>
<feature type="domain" description="Pyrrolo-quinoline quinone repeat" evidence="3">
    <location>
        <begin position="218"/>
        <end position="410"/>
    </location>
</feature>
<feature type="compositionally biased region" description="Low complexity" evidence="1">
    <location>
        <begin position="73"/>
        <end position="85"/>
    </location>
</feature>
<name>A0A7H8NE13_9ACTN</name>
<protein>
    <submittedName>
        <fullName evidence="4">PQQ-binding-like beta-propeller repeat protein</fullName>
    </submittedName>
</protein>
<feature type="region of interest" description="Disordered" evidence="1">
    <location>
        <begin position="1"/>
        <end position="115"/>
    </location>
</feature>
<dbReference type="InterPro" id="IPR011047">
    <property type="entry name" value="Quinoprotein_ADH-like_sf"/>
</dbReference>
<organism evidence="4 5">
    <name type="scientific">Streptomyces buecherae</name>
    <dbReference type="NCBI Taxonomy" id="2763006"/>
    <lineage>
        <taxon>Bacteria</taxon>
        <taxon>Bacillati</taxon>
        <taxon>Actinomycetota</taxon>
        <taxon>Actinomycetes</taxon>
        <taxon>Kitasatosporales</taxon>
        <taxon>Streptomycetaceae</taxon>
        <taxon>Streptomyces</taxon>
    </lineage>
</organism>
<feature type="compositionally biased region" description="Pro residues" evidence="1">
    <location>
        <begin position="32"/>
        <end position="58"/>
    </location>
</feature>
<accession>A0A7H8NE13</accession>
<dbReference type="Proteomes" id="UP000509303">
    <property type="component" value="Chromosome"/>
</dbReference>
<keyword evidence="2" id="KW-1133">Transmembrane helix</keyword>
<dbReference type="AlphaFoldDB" id="A0A7H8NE13"/>
<feature type="compositionally biased region" description="Basic and acidic residues" evidence="1">
    <location>
        <begin position="155"/>
        <end position="169"/>
    </location>
</feature>
<dbReference type="InterPro" id="IPR015943">
    <property type="entry name" value="WD40/YVTN_repeat-like_dom_sf"/>
</dbReference>
<dbReference type="InterPro" id="IPR002372">
    <property type="entry name" value="PQQ_rpt_dom"/>
</dbReference>
<dbReference type="PANTHER" id="PTHR34512">
    <property type="entry name" value="CELL SURFACE PROTEIN"/>
    <property type="match status" value="1"/>
</dbReference>
<evidence type="ECO:0000313" key="4">
    <source>
        <dbReference type="EMBL" id="QKW52719.1"/>
    </source>
</evidence>
<feature type="compositionally biased region" description="Acidic residues" evidence="1">
    <location>
        <begin position="172"/>
        <end position="181"/>
    </location>
</feature>
<evidence type="ECO:0000256" key="2">
    <source>
        <dbReference type="SAM" id="Phobius"/>
    </source>
</evidence>
<evidence type="ECO:0000256" key="1">
    <source>
        <dbReference type="SAM" id="MobiDB-lite"/>
    </source>
</evidence>
<feature type="region of interest" description="Disordered" evidence="1">
    <location>
        <begin position="139"/>
        <end position="181"/>
    </location>
</feature>
<dbReference type="EMBL" id="CP054929">
    <property type="protein sequence ID" value="QKW52719.1"/>
    <property type="molecule type" value="Genomic_DNA"/>
</dbReference>
<keyword evidence="5" id="KW-1185">Reference proteome</keyword>
<feature type="compositionally biased region" description="Pro residues" evidence="1">
    <location>
        <begin position="1"/>
        <end position="11"/>
    </location>
</feature>
<dbReference type="Gene3D" id="2.130.10.10">
    <property type="entry name" value="YVTN repeat-like/Quinoprotein amine dehydrogenase"/>
    <property type="match status" value="2"/>
</dbReference>
<feature type="transmembrane region" description="Helical" evidence="2">
    <location>
        <begin position="118"/>
        <end position="139"/>
    </location>
</feature>
<dbReference type="PANTHER" id="PTHR34512:SF30">
    <property type="entry name" value="OUTER MEMBRANE PROTEIN ASSEMBLY FACTOR BAMB"/>
    <property type="match status" value="1"/>
</dbReference>
<feature type="compositionally biased region" description="Gly residues" evidence="1">
    <location>
        <begin position="94"/>
        <end position="111"/>
    </location>
</feature>
<evidence type="ECO:0000259" key="3">
    <source>
        <dbReference type="Pfam" id="PF13360"/>
    </source>
</evidence>
<keyword evidence="2" id="KW-0472">Membrane</keyword>
<keyword evidence="2" id="KW-0812">Transmembrane</keyword>
<reference evidence="4 5" key="1">
    <citation type="submission" date="2020-06" db="EMBL/GenBank/DDBJ databases">
        <title>Genome mining for natural products.</title>
        <authorList>
            <person name="Zhang B."/>
            <person name="Shi J."/>
            <person name="Ge H."/>
        </authorList>
    </citation>
    <scope>NUCLEOTIDE SEQUENCE [LARGE SCALE GENOMIC DNA]</scope>
    <source>
        <strain evidence="4 5">NA00687</strain>
    </source>
</reference>
<gene>
    <name evidence="4" type="ORF">HUT08_27830</name>
</gene>